<dbReference type="Proteomes" id="UP000286931">
    <property type="component" value="Unassembled WGS sequence"/>
</dbReference>
<keyword evidence="3" id="KW-1185">Reference proteome</keyword>
<accession>A0A401YR44</accession>
<dbReference type="AlphaFoldDB" id="A0A401YR44"/>
<dbReference type="EMBL" id="BIFH01000022">
    <property type="protein sequence ID" value="GCD97056.1"/>
    <property type="molecule type" value="Genomic_DNA"/>
</dbReference>
<evidence type="ECO:0000313" key="2">
    <source>
        <dbReference type="EMBL" id="GCD97056.1"/>
    </source>
</evidence>
<gene>
    <name evidence="2" type="ORF">EHYA_04743</name>
</gene>
<proteinExistence type="predicted"/>
<name>A0A401YR44_9ACTN</name>
<dbReference type="InterPro" id="IPR029058">
    <property type="entry name" value="AB_hydrolase_fold"/>
</dbReference>
<evidence type="ECO:0000256" key="1">
    <source>
        <dbReference type="SAM" id="MobiDB-lite"/>
    </source>
</evidence>
<comment type="caution">
    <text evidence="2">The sequence shown here is derived from an EMBL/GenBank/DDBJ whole genome shotgun (WGS) entry which is preliminary data.</text>
</comment>
<sequence>MWPGYCSRRAAWVGSSRWWGLRGGGFRPGGSGCRSRRCGGATAWWRDRVRSTAPGPARGAASPVPARGRGDRDPAASDDRGPVGHWYSSARVVDVPLMRRLSVSTVTRKYNLRGGKVLLGGAGDGPAGPMPRVARFHGRLACGGAGRVRRSRWGAPVGSTTATTPHRIPNGSRTRACAASLVRKGGPPPGSSPPVRTRRLGARSRVSSSTRPPCDAGCRGTAGTAGDPNAPNAWRRSASSDSRAPSSGSFRRTSCSRTRTDAGLIAAVLPSAHDVTVRPWAERNHDIVRRTELDTGGHFLAMEVPDRSVGDVGDFLRAPRWSDPRIADSEGIRRRPHGRGTDARVPLIALADPPGRGAARAIERGLTGGRAAWRKVLDAPTITMRLYAA</sequence>
<feature type="compositionally biased region" description="Basic and acidic residues" evidence="1">
    <location>
        <begin position="68"/>
        <end position="82"/>
    </location>
</feature>
<feature type="region of interest" description="Disordered" evidence="1">
    <location>
        <begin position="48"/>
        <end position="83"/>
    </location>
</feature>
<protein>
    <submittedName>
        <fullName evidence="2">Uncharacterized protein</fullName>
    </submittedName>
</protein>
<organism evidence="2 3">
    <name type="scientific">Embleya hyalina</name>
    <dbReference type="NCBI Taxonomy" id="516124"/>
    <lineage>
        <taxon>Bacteria</taxon>
        <taxon>Bacillati</taxon>
        <taxon>Actinomycetota</taxon>
        <taxon>Actinomycetes</taxon>
        <taxon>Kitasatosporales</taxon>
        <taxon>Streptomycetaceae</taxon>
        <taxon>Embleya</taxon>
    </lineage>
</organism>
<evidence type="ECO:0000313" key="3">
    <source>
        <dbReference type="Proteomes" id="UP000286931"/>
    </source>
</evidence>
<feature type="region of interest" description="Disordered" evidence="1">
    <location>
        <begin position="181"/>
        <end position="257"/>
    </location>
</feature>
<dbReference type="Gene3D" id="3.40.50.1820">
    <property type="entry name" value="alpha/beta hydrolase"/>
    <property type="match status" value="1"/>
</dbReference>
<feature type="compositionally biased region" description="Low complexity" evidence="1">
    <location>
        <begin position="233"/>
        <end position="257"/>
    </location>
</feature>
<reference evidence="2 3" key="1">
    <citation type="submission" date="2018-12" db="EMBL/GenBank/DDBJ databases">
        <title>Draft genome sequence of Embleya hyalina NBRC 13850T.</title>
        <authorList>
            <person name="Komaki H."/>
            <person name="Hosoyama A."/>
            <person name="Kimura A."/>
            <person name="Ichikawa N."/>
            <person name="Tamura T."/>
        </authorList>
    </citation>
    <scope>NUCLEOTIDE SEQUENCE [LARGE SCALE GENOMIC DNA]</scope>
    <source>
        <strain evidence="2 3">NBRC 13850</strain>
    </source>
</reference>